<gene>
    <name evidence="5" type="ORF">Taro_022473</name>
</gene>
<feature type="compositionally biased region" description="Low complexity" evidence="3">
    <location>
        <begin position="701"/>
        <end position="727"/>
    </location>
</feature>
<evidence type="ECO:0000259" key="4">
    <source>
        <dbReference type="SMART" id="SM00322"/>
    </source>
</evidence>
<feature type="compositionally biased region" description="Polar residues" evidence="3">
    <location>
        <begin position="481"/>
        <end position="527"/>
    </location>
</feature>
<feature type="compositionally biased region" description="Polar residues" evidence="3">
    <location>
        <begin position="568"/>
        <end position="577"/>
    </location>
</feature>
<dbReference type="InterPro" id="IPR036612">
    <property type="entry name" value="KH_dom_type_1_sf"/>
</dbReference>
<organism evidence="5 6">
    <name type="scientific">Colocasia esculenta</name>
    <name type="common">Wild taro</name>
    <name type="synonym">Arum esculentum</name>
    <dbReference type="NCBI Taxonomy" id="4460"/>
    <lineage>
        <taxon>Eukaryota</taxon>
        <taxon>Viridiplantae</taxon>
        <taxon>Streptophyta</taxon>
        <taxon>Embryophyta</taxon>
        <taxon>Tracheophyta</taxon>
        <taxon>Spermatophyta</taxon>
        <taxon>Magnoliopsida</taxon>
        <taxon>Liliopsida</taxon>
        <taxon>Araceae</taxon>
        <taxon>Aroideae</taxon>
        <taxon>Colocasieae</taxon>
        <taxon>Colocasia</taxon>
    </lineage>
</organism>
<dbReference type="Gene3D" id="3.30.1370.10">
    <property type="entry name" value="K Homology domain, type 1"/>
    <property type="match status" value="2"/>
</dbReference>
<dbReference type="PANTHER" id="PTHR10288">
    <property type="entry name" value="KH DOMAIN CONTAINING RNA BINDING PROTEIN"/>
    <property type="match status" value="1"/>
</dbReference>
<evidence type="ECO:0000256" key="3">
    <source>
        <dbReference type="SAM" id="MobiDB-lite"/>
    </source>
</evidence>
<sequence>DPGWVDRLELLLKSKRSRVRFLGGDLPDLHAILETTRTIKGALVAVSAAQTRTPAAPTRVFCIAHLMADDSQFSSRADNKRKYEEQGAAIAPAGTPPPSRRASGFSAPIASPPSESHAAPAPPSYNNVPPPPDGIQLAKQRAQEIAARLLIDAEAKRPRIENGGFGEDAGDKDHLHKPLVQPITSTQVSMSTPASFATYGYQGTSKRIEIPNARVGVIIGKSGETIKYLQLQSGAKIQVTRDAEADPNSQTRSVELTGTTEQVTKAEQLINDVLKEAEAGGSGIISARKFGSTQVGSEQFVMIVPNNKVGLVIGKGGETIKNMQAKSGARIQIIPLHLPPGDPSTERTVQIDGTKEQLESAKQLVNEVISENRVRNPSMGGGYPQQGYGGPRPPTSWAPPGPPPMQQPGYGYMQPGAYPGPPPPYNVSQPPYASYPPPPASGGYSGGWDQTSNQPGQQTTVGTGYDYYNQQQPQQQPPSVVGSTASDGSGYNYGQPQTSAYSAQGSYGESTYSQPPAVQNQGYNQDAYSGGYHAPVNQTGYTHPPSSQPVYDQQQSYGSAPAYGATVQDGSATSAYGTQGGPAQGPSSQVPPAVQPPITQQGYPSQQQSTTPASYPHQGSGQPGYGMPPASQPGYGSQPPPAGYGQAAPLSQPNYVQQPQAQKTPPAQPIYGQTQQAPSTPGYGQPAPAQAGFGSGGPQPGYGQQQSYGGMPSQAQQTYGQQQTYGDSYGGGSGAGYSQPPYSNDGAAGSSMHGSYESPAAQGAPSGVTKAPTQS</sequence>
<keyword evidence="6" id="KW-1185">Reference proteome</keyword>
<feature type="region of interest" description="Disordered" evidence="3">
    <location>
        <begin position="88"/>
        <end position="135"/>
    </location>
</feature>
<dbReference type="GO" id="GO:0003723">
    <property type="term" value="F:RNA binding"/>
    <property type="evidence" value="ECO:0007669"/>
    <property type="project" value="UniProtKB-UniRule"/>
</dbReference>
<feature type="compositionally biased region" description="Low complexity" evidence="3">
    <location>
        <begin position="628"/>
        <end position="649"/>
    </location>
</feature>
<feature type="compositionally biased region" description="Polar residues" evidence="3">
    <location>
        <begin position="448"/>
        <end position="462"/>
    </location>
</feature>
<dbReference type="CDD" id="cd00105">
    <property type="entry name" value="KH-I"/>
    <property type="match status" value="1"/>
</dbReference>
<dbReference type="SMART" id="SM00322">
    <property type="entry name" value="KH"/>
    <property type="match status" value="2"/>
</dbReference>
<dbReference type="PROSITE" id="PS50084">
    <property type="entry name" value="KH_TYPE_1"/>
    <property type="match status" value="2"/>
</dbReference>
<feature type="compositionally biased region" description="Low complexity" evidence="3">
    <location>
        <begin position="681"/>
        <end position="692"/>
    </location>
</feature>
<dbReference type="SUPFAM" id="SSF54791">
    <property type="entry name" value="Eukaryotic type KH-domain (KH-domain type I)"/>
    <property type="match status" value="2"/>
</dbReference>
<feature type="compositionally biased region" description="Low complexity" evidence="3">
    <location>
        <begin position="407"/>
        <end position="417"/>
    </location>
</feature>
<evidence type="ECO:0000313" key="6">
    <source>
        <dbReference type="Proteomes" id="UP000652761"/>
    </source>
</evidence>
<evidence type="ECO:0000256" key="1">
    <source>
        <dbReference type="ARBA" id="ARBA00022737"/>
    </source>
</evidence>
<proteinExistence type="predicted"/>
<name>A0A843VEL0_COLES</name>
<feature type="non-terminal residue" evidence="5">
    <location>
        <position position="1"/>
    </location>
</feature>
<feature type="domain" description="K Homology" evidence="4">
    <location>
        <begin position="202"/>
        <end position="275"/>
    </location>
</feature>
<feature type="compositionally biased region" description="Pro residues" evidence="3">
    <location>
        <begin position="391"/>
        <end position="406"/>
    </location>
</feature>
<comment type="caution">
    <text evidence="5">The sequence shown here is derived from an EMBL/GenBank/DDBJ whole genome shotgun (WGS) entry which is preliminary data.</text>
</comment>
<dbReference type="OrthoDB" id="5204190at2759"/>
<dbReference type="InterPro" id="IPR004087">
    <property type="entry name" value="KH_dom"/>
</dbReference>
<dbReference type="FunFam" id="3.30.1370.10:FF:000093">
    <property type="entry name" value="KH domain-containing protein"/>
    <property type="match status" value="1"/>
</dbReference>
<dbReference type="Proteomes" id="UP000652761">
    <property type="component" value="Unassembled WGS sequence"/>
</dbReference>
<dbReference type="EMBL" id="NMUH01001188">
    <property type="protein sequence ID" value="MQL89899.1"/>
    <property type="molecule type" value="Genomic_DNA"/>
</dbReference>
<evidence type="ECO:0000313" key="5">
    <source>
        <dbReference type="EMBL" id="MQL89899.1"/>
    </source>
</evidence>
<evidence type="ECO:0000256" key="2">
    <source>
        <dbReference type="PROSITE-ProRule" id="PRU00117"/>
    </source>
</evidence>
<feature type="domain" description="K Homology" evidence="4">
    <location>
        <begin position="296"/>
        <end position="370"/>
    </location>
</feature>
<reference evidence="5" key="1">
    <citation type="submission" date="2017-07" db="EMBL/GenBank/DDBJ databases">
        <title>Taro Niue Genome Assembly and Annotation.</title>
        <authorList>
            <person name="Atibalentja N."/>
            <person name="Keating K."/>
            <person name="Fields C.J."/>
        </authorList>
    </citation>
    <scope>NUCLEOTIDE SEQUENCE</scope>
    <source>
        <strain evidence="5">Niue_2</strain>
        <tissue evidence="5">Leaf</tissue>
    </source>
</reference>
<dbReference type="AlphaFoldDB" id="A0A843VEL0"/>
<feature type="compositionally biased region" description="Pro residues" evidence="3">
    <location>
        <begin position="120"/>
        <end position="133"/>
    </location>
</feature>
<keyword evidence="2" id="KW-0694">RNA-binding</keyword>
<feature type="compositionally biased region" description="Low complexity" evidence="3">
    <location>
        <begin position="106"/>
        <end position="119"/>
    </location>
</feature>
<dbReference type="Pfam" id="PF00013">
    <property type="entry name" value="KH_1"/>
    <property type="match status" value="2"/>
</dbReference>
<protein>
    <recommendedName>
        <fullName evidence="4">K Homology domain-containing protein</fullName>
    </recommendedName>
</protein>
<feature type="compositionally biased region" description="Polar residues" evidence="3">
    <location>
        <begin position="536"/>
        <end position="558"/>
    </location>
</feature>
<dbReference type="InterPro" id="IPR004088">
    <property type="entry name" value="KH_dom_type_1"/>
</dbReference>
<feature type="region of interest" description="Disordered" evidence="3">
    <location>
        <begin position="370"/>
        <end position="775"/>
    </location>
</feature>
<feature type="compositionally biased region" description="Gly residues" evidence="3">
    <location>
        <begin position="379"/>
        <end position="390"/>
    </location>
</feature>
<keyword evidence="1" id="KW-0677">Repeat</keyword>
<feature type="compositionally biased region" description="Polar residues" evidence="3">
    <location>
        <begin position="598"/>
        <end position="620"/>
    </location>
</feature>
<accession>A0A843VEL0</accession>